<dbReference type="Gene3D" id="3.10.20.310">
    <property type="entry name" value="membrane protein fhac"/>
    <property type="match status" value="1"/>
</dbReference>
<name>A0A931GYJ2_9BACT</name>
<comment type="caution">
    <text evidence="4">The sequence shown here is derived from an EMBL/GenBank/DDBJ whole genome shotgun (WGS) entry which is preliminary data.</text>
</comment>
<evidence type="ECO:0000259" key="3">
    <source>
        <dbReference type="PROSITE" id="PS51779"/>
    </source>
</evidence>
<dbReference type="InterPro" id="IPR034746">
    <property type="entry name" value="POTRA"/>
</dbReference>
<accession>A0A931GYJ2</accession>
<reference evidence="4" key="1">
    <citation type="submission" date="2020-11" db="EMBL/GenBank/DDBJ databases">
        <title>Bacterial whole genome sequence for Panacibacter sp. DH6.</title>
        <authorList>
            <person name="Le V."/>
            <person name="Ko S."/>
            <person name="Ahn C.-Y."/>
            <person name="Oh H.-M."/>
        </authorList>
    </citation>
    <scope>NUCLEOTIDE SEQUENCE</scope>
    <source>
        <strain evidence="4">DH6</strain>
    </source>
</reference>
<evidence type="ECO:0000256" key="1">
    <source>
        <dbReference type="ARBA" id="ARBA00004370"/>
    </source>
</evidence>
<dbReference type="Proteomes" id="UP000628448">
    <property type="component" value="Unassembled WGS sequence"/>
</dbReference>
<feature type="domain" description="POTRA" evidence="3">
    <location>
        <begin position="55"/>
        <end position="131"/>
    </location>
</feature>
<evidence type="ECO:0000256" key="2">
    <source>
        <dbReference type="ARBA" id="ARBA00023136"/>
    </source>
</evidence>
<dbReference type="Gene3D" id="2.40.160.50">
    <property type="entry name" value="membrane protein fhac: a member of the omp85/tpsb transporter family"/>
    <property type="match status" value="1"/>
</dbReference>
<dbReference type="InterPro" id="IPR010827">
    <property type="entry name" value="BamA/TamA_POTRA"/>
</dbReference>
<protein>
    <recommendedName>
        <fullName evidence="3">POTRA domain-containing protein</fullName>
    </recommendedName>
</protein>
<keyword evidence="5" id="KW-1185">Reference proteome</keyword>
<evidence type="ECO:0000313" key="4">
    <source>
        <dbReference type="EMBL" id="MBG9376287.1"/>
    </source>
</evidence>
<dbReference type="Pfam" id="PF07244">
    <property type="entry name" value="POTRA"/>
    <property type="match status" value="1"/>
</dbReference>
<dbReference type="RefSeq" id="WP_196990299.1">
    <property type="nucleotide sequence ID" value="NZ_JADWYR010000001.1"/>
</dbReference>
<dbReference type="PROSITE" id="PS51779">
    <property type="entry name" value="POTRA"/>
    <property type="match status" value="1"/>
</dbReference>
<comment type="subcellular location">
    <subcellularLocation>
        <location evidence="1">Membrane</location>
    </subcellularLocation>
</comment>
<proteinExistence type="predicted"/>
<dbReference type="AlphaFoldDB" id="A0A931GYJ2"/>
<evidence type="ECO:0000313" key="5">
    <source>
        <dbReference type="Proteomes" id="UP000628448"/>
    </source>
</evidence>
<dbReference type="EMBL" id="JADWYR010000001">
    <property type="protein sequence ID" value="MBG9376287.1"/>
    <property type="molecule type" value="Genomic_DNA"/>
</dbReference>
<gene>
    <name evidence="4" type="ORF">I5907_08570</name>
</gene>
<sequence length="488" mass="56032">MNFSKRIILVWISCGLYLFAYTQDSIPPLIPNRDTTGLAALLNSIVSPETDTSLVTIADISVHGNKKTKPYIIEREIPFKQGQYLRYNELYRLLTLAQQQVMNTTLFTKVSAYVYSRQGNIVFVNIDVKERWYLFPLPYFKLVDRNFNQWWVEQKASLNRTNYGIKFMQNNVSGRNDKLAVNLIAGYSNQVQAKYEQPFANPSLTKGFSVAFNFSRQRELNFQSEGSKQAFFKLDNFVIQNIRGEIAYLYRPAIKTRHSVRLTYVNSKVNDTIARLNPNYYGGGKTAVSYPELSYNIQYYNADYNAYPTKGFIGDATITRKGINKDVDLTQLQYHAHYIVPVAKKMQLYLQSAGILKLPFNQPYFNQQLFGYGDAFLRGLEYYVTDGAAGIMGRGTIRREIFAYTLRTPPNLKKSVVIPMKFYIKGGGDIGYTYNKNPGTSILSNRFLYTESIGLDVVIPSYDIVLKFEYSFNQLGESGLFFHVRTDF</sequence>
<dbReference type="GO" id="GO:0019867">
    <property type="term" value="C:outer membrane"/>
    <property type="evidence" value="ECO:0007669"/>
    <property type="project" value="InterPro"/>
</dbReference>
<keyword evidence="2" id="KW-0472">Membrane</keyword>
<organism evidence="4 5">
    <name type="scientific">Panacibacter microcysteis</name>
    <dbReference type="NCBI Taxonomy" id="2793269"/>
    <lineage>
        <taxon>Bacteria</taxon>
        <taxon>Pseudomonadati</taxon>
        <taxon>Bacteroidota</taxon>
        <taxon>Chitinophagia</taxon>
        <taxon>Chitinophagales</taxon>
        <taxon>Chitinophagaceae</taxon>
        <taxon>Panacibacter</taxon>
    </lineage>
</organism>